<evidence type="ECO:0008006" key="5">
    <source>
        <dbReference type="Google" id="ProtNLM"/>
    </source>
</evidence>
<sequence length="322" mass="35114">MAVPTLEPSLRDAIEKEARRLDVPPAALAAVVAVESGGRLSAQIGGRDEPLIRFEGHYFDRRLAGRARTIAREAGLADPRAGRIKNPRGQAARWAMLKRAAAIHHVAAHESCSWGCGQVMGSHWRWLGYPSVDALVADARNGPGGQVRLMGRFIEKTRLDEALRAPDFRAFAKGYNGPAYAKNAYDRKMADAFAVYDPLFGGTLSCKAVPILLRIGAKGEAVRRLQADLTKLGHDLQIDGIFGSRTETVVRRFQNDWGLPIDGVAGQRTRAKLTQVLAARKQSPTKNDAPGQAATGRSSVGWAFLTLLYAILQRVFGRVRLD</sequence>
<dbReference type="InterPro" id="IPR036366">
    <property type="entry name" value="PGBDSf"/>
</dbReference>
<dbReference type="RefSeq" id="WP_094077526.1">
    <property type="nucleotide sequence ID" value="NZ_NBYO01000002.1"/>
</dbReference>
<keyword evidence="4" id="KW-1185">Reference proteome</keyword>
<name>A0A231UXL7_9HYPH</name>
<accession>A0A231UXL7</accession>
<dbReference type="InterPro" id="IPR036365">
    <property type="entry name" value="PGBD-like_sf"/>
</dbReference>
<dbReference type="InterPro" id="IPR002477">
    <property type="entry name" value="Peptidoglycan-bd-like"/>
</dbReference>
<feature type="domain" description="Peptidoglycan binding-like" evidence="1">
    <location>
        <begin position="219"/>
        <end position="273"/>
    </location>
</feature>
<dbReference type="SUPFAM" id="SSF53955">
    <property type="entry name" value="Lysozyme-like"/>
    <property type="match status" value="1"/>
</dbReference>
<evidence type="ECO:0000259" key="1">
    <source>
        <dbReference type="Pfam" id="PF01471"/>
    </source>
</evidence>
<dbReference type="EMBL" id="NBYO01000002">
    <property type="protein sequence ID" value="OXT00703.1"/>
    <property type="molecule type" value="Genomic_DNA"/>
</dbReference>
<evidence type="ECO:0000313" key="3">
    <source>
        <dbReference type="EMBL" id="OXT00703.1"/>
    </source>
</evidence>
<reference evidence="4" key="1">
    <citation type="journal article" date="2017" name="Int. J. Syst. Evol. Microbiol.">
        <title>Notoacmeibacter marinus gen. nov., sp. nov., isolated from the gut of a limpet and proposal of Notoacmeibacteraceae fam. nov. in the order Rhizobiales of the class Alphaproteobacteria.</title>
        <authorList>
            <person name="Huang Z."/>
            <person name="Guo F."/>
            <person name="Lai Q."/>
        </authorList>
    </citation>
    <scope>NUCLEOTIDE SEQUENCE [LARGE SCALE GENOMIC DNA]</scope>
    <source>
        <strain evidence="4">XMTR2A4</strain>
    </source>
</reference>
<proteinExistence type="predicted"/>
<protein>
    <recommendedName>
        <fullName evidence="5">Peptidoglycan binding-like domain-containing protein</fullName>
    </recommendedName>
</protein>
<dbReference type="Gene3D" id="1.10.101.10">
    <property type="entry name" value="PGBD-like superfamily/PGBD"/>
    <property type="match status" value="1"/>
</dbReference>
<dbReference type="InterPro" id="IPR024408">
    <property type="entry name" value="Muramidase"/>
</dbReference>
<dbReference type="Pfam" id="PF01471">
    <property type="entry name" value="PG_binding_1"/>
    <property type="match status" value="1"/>
</dbReference>
<dbReference type="AlphaFoldDB" id="A0A231UXL7"/>
<gene>
    <name evidence="3" type="ORF">B7H23_11490</name>
</gene>
<organism evidence="3 4">
    <name type="scientific">Notoacmeibacter marinus</name>
    <dbReference type="NCBI Taxonomy" id="1876515"/>
    <lineage>
        <taxon>Bacteria</taxon>
        <taxon>Pseudomonadati</taxon>
        <taxon>Pseudomonadota</taxon>
        <taxon>Alphaproteobacteria</taxon>
        <taxon>Hyphomicrobiales</taxon>
        <taxon>Notoacmeibacteraceae</taxon>
        <taxon>Notoacmeibacter</taxon>
    </lineage>
</organism>
<evidence type="ECO:0000259" key="2">
    <source>
        <dbReference type="Pfam" id="PF11860"/>
    </source>
</evidence>
<evidence type="ECO:0000313" key="4">
    <source>
        <dbReference type="Proteomes" id="UP000215405"/>
    </source>
</evidence>
<comment type="caution">
    <text evidence="3">The sequence shown here is derived from an EMBL/GenBank/DDBJ whole genome shotgun (WGS) entry which is preliminary data.</text>
</comment>
<dbReference type="Pfam" id="PF11860">
    <property type="entry name" value="Muramidase"/>
    <property type="match status" value="1"/>
</dbReference>
<dbReference type="InterPro" id="IPR023346">
    <property type="entry name" value="Lysozyme-like_dom_sf"/>
</dbReference>
<feature type="domain" description="N-acetylmuramidase" evidence="2">
    <location>
        <begin position="25"/>
        <end position="196"/>
    </location>
</feature>
<dbReference type="Proteomes" id="UP000215405">
    <property type="component" value="Unassembled WGS sequence"/>
</dbReference>
<dbReference type="SUPFAM" id="SSF47090">
    <property type="entry name" value="PGBD-like"/>
    <property type="match status" value="1"/>
</dbReference>